<dbReference type="AlphaFoldDB" id="A2F848"/>
<dbReference type="VEuPathDB" id="TrichDB:TVAG_242890"/>
<dbReference type="SMR" id="A2F848"/>
<gene>
    <name evidence="1" type="ORF">TVAG_242890</name>
</gene>
<evidence type="ECO:0000313" key="2">
    <source>
        <dbReference type="Proteomes" id="UP000001542"/>
    </source>
</evidence>
<sequence length="147" mass="16996">MQEEKKPSKPLNKDNFFGKVNNEMINSSFDEAQQTLRRIVESDPKNAKTIIASISKIIIEQEIPVSNTQYLIQSELDDQDRKDIINRVNKILGDNFKVKEFRNFAIKASRIINVPITDLVLNKPFLLGWFKDNIDTIQKAKEKGLFD</sequence>
<dbReference type="VEuPathDB" id="TrichDB:TVAGG3_0283060"/>
<reference evidence="1" key="1">
    <citation type="submission" date="2006-10" db="EMBL/GenBank/DDBJ databases">
        <authorList>
            <person name="Amadeo P."/>
            <person name="Zhao Q."/>
            <person name="Wortman J."/>
            <person name="Fraser-Liggett C."/>
            <person name="Carlton J."/>
        </authorList>
    </citation>
    <scope>NUCLEOTIDE SEQUENCE</scope>
    <source>
        <strain evidence="1">G3</strain>
    </source>
</reference>
<dbReference type="EMBL" id="DS113657">
    <property type="protein sequence ID" value="EAX98924.1"/>
    <property type="molecule type" value="Genomic_DNA"/>
</dbReference>
<dbReference type="RefSeq" id="XP_001311854.1">
    <property type="nucleotide sequence ID" value="XM_001311853.1"/>
</dbReference>
<proteinExistence type="predicted"/>
<dbReference type="Proteomes" id="UP000001542">
    <property type="component" value="Unassembled WGS sequence"/>
</dbReference>
<dbReference type="KEGG" id="tva:4756727"/>
<keyword evidence="2" id="KW-1185">Reference proteome</keyword>
<reference evidence="1" key="2">
    <citation type="journal article" date="2007" name="Science">
        <title>Draft genome sequence of the sexually transmitted pathogen Trichomonas vaginalis.</title>
        <authorList>
            <person name="Carlton J.M."/>
            <person name="Hirt R.P."/>
            <person name="Silva J.C."/>
            <person name="Delcher A.L."/>
            <person name="Schatz M."/>
            <person name="Zhao Q."/>
            <person name="Wortman J.R."/>
            <person name="Bidwell S.L."/>
            <person name="Alsmark U.C.M."/>
            <person name="Besteiro S."/>
            <person name="Sicheritz-Ponten T."/>
            <person name="Noel C.J."/>
            <person name="Dacks J.B."/>
            <person name="Foster P.G."/>
            <person name="Simillion C."/>
            <person name="Van de Peer Y."/>
            <person name="Miranda-Saavedra D."/>
            <person name="Barton G.J."/>
            <person name="Westrop G.D."/>
            <person name="Mueller S."/>
            <person name="Dessi D."/>
            <person name="Fiori P.L."/>
            <person name="Ren Q."/>
            <person name="Paulsen I."/>
            <person name="Zhang H."/>
            <person name="Bastida-Corcuera F.D."/>
            <person name="Simoes-Barbosa A."/>
            <person name="Brown M.T."/>
            <person name="Hayes R.D."/>
            <person name="Mukherjee M."/>
            <person name="Okumura C.Y."/>
            <person name="Schneider R."/>
            <person name="Smith A.J."/>
            <person name="Vanacova S."/>
            <person name="Villalvazo M."/>
            <person name="Haas B.J."/>
            <person name="Pertea M."/>
            <person name="Feldblyum T.V."/>
            <person name="Utterback T.R."/>
            <person name="Shu C.L."/>
            <person name="Osoegawa K."/>
            <person name="de Jong P.J."/>
            <person name="Hrdy I."/>
            <person name="Horvathova L."/>
            <person name="Zubacova Z."/>
            <person name="Dolezal P."/>
            <person name="Malik S.B."/>
            <person name="Logsdon J.M. Jr."/>
            <person name="Henze K."/>
            <person name="Gupta A."/>
            <person name="Wang C.C."/>
            <person name="Dunne R.L."/>
            <person name="Upcroft J.A."/>
            <person name="Upcroft P."/>
            <person name="White O."/>
            <person name="Salzberg S.L."/>
            <person name="Tang P."/>
            <person name="Chiu C.-H."/>
            <person name="Lee Y.-S."/>
            <person name="Embley T.M."/>
            <person name="Coombs G.H."/>
            <person name="Mottram J.C."/>
            <person name="Tachezy J."/>
            <person name="Fraser-Liggett C.M."/>
            <person name="Johnson P.J."/>
        </authorList>
    </citation>
    <scope>NUCLEOTIDE SEQUENCE [LARGE SCALE GENOMIC DNA]</scope>
    <source>
        <strain evidence="1">G3</strain>
    </source>
</reference>
<protein>
    <submittedName>
        <fullName evidence="1">Uncharacterized protein</fullName>
    </submittedName>
</protein>
<organism evidence="1 2">
    <name type="scientific">Trichomonas vaginalis (strain ATCC PRA-98 / G3)</name>
    <dbReference type="NCBI Taxonomy" id="412133"/>
    <lineage>
        <taxon>Eukaryota</taxon>
        <taxon>Metamonada</taxon>
        <taxon>Parabasalia</taxon>
        <taxon>Trichomonadida</taxon>
        <taxon>Trichomonadidae</taxon>
        <taxon>Trichomonas</taxon>
    </lineage>
</organism>
<accession>A2F848</accession>
<name>A2F848_TRIV3</name>
<evidence type="ECO:0000313" key="1">
    <source>
        <dbReference type="EMBL" id="EAX98924.1"/>
    </source>
</evidence>
<dbReference type="InParanoid" id="A2F848"/>